<dbReference type="GO" id="GO:0010571">
    <property type="term" value="P:positive regulation of nuclear cell cycle DNA replication"/>
    <property type="evidence" value="ECO:0007669"/>
    <property type="project" value="TreeGrafter"/>
</dbReference>
<dbReference type="GO" id="GO:0031431">
    <property type="term" value="C:Dbf4-dependent protein kinase complex"/>
    <property type="evidence" value="ECO:0007669"/>
    <property type="project" value="TreeGrafter"/>
</dbReference>
<feature type="region of interest" description="Disordered" evidence="1">
    <location>
        <begin position="788"/>
        <end position="1255"/>
    </location>
</feature>
<reference evidence="2" key="1">
    <citation type="journal article" date="2023" name="Mol. Biol. Evol.">
        <title>Third-Generation Sequencing Reveals the Adaptive Role of the Epigenome in Three Deep-Sea Polychaetes.</title>
        <authorList>
            <person name="Perez M."/>
            <person name="Aroh O."/>
            <person name="Sun Y."/>
            <person name="Lan Y."/>
            <person name="Juniper S.K."/>
            <person name="Young C.R."/>
            <person name="Angers B."/>
            <person name="Qian P.Y."/>
        </authorList>
    </citation>
    <scope>NUCLEOTIDE SEQUENCE</scope>
    <source>
        <strain evidence="2">P08H-3</strain>
    </source>
</reference>
<gene>
    <name evidence="2" type="ORF">LSH36_570g07012</name>
</gene>
<feature type="compositionally biased region" description="Basic and acidic residues" evidence="1">
    <location>
        <begin position="1177"/>
        <end position="1189"/>
    </location>
</feature>
<feature type="region of interest" description="Disordered" evidence="1">
    <location>
        <begin position="1"/>
        <end position="25"/>
    </location>
</feature>
<dbReference type="EMBL" id="JAODUP010000570">
    <property type="protein sequence ID" value="KAK2147100.1"/>
    <property type="molecule type" value="Genomic_DNA"/>
</dbReference>
<evidence type="ECO:0000313" key="2">
    <source>
        <dbReference type="EMBL" id="KAK2147100.1"/>
    </source>
</evidence>
<feature type="region of interest" description="Disordered" evidence="1">
    <location>
        <begin position="1695"/>
        <end position="1735"/>
    </location>
</feature>
<dbReference type="GO" id="GO:1901987">
    <property type="term" value="P:regulation of cell cycle phase transition"/>
    <property type="evidence" value="ECO:0007669"/>
    <property type="project" value="TreeGrafter"/>
</dbReference>
<feature type="compositionally biased region" description="Low complexity" evidence="1">
    <location>
        <begin position="437"/>
        <end position="447"/>
    </location>
</feature>
<feature type="compositionally biased region" description="Polar residues" evidence="1">
    <location>
        <begin position="1091"/>
        <end position="1107"/>
    </location>
</feature>
<feature type="compositionally biased region" description="Polar residues" evidence="1">
    <location>
        <begin position="862"/>
        <end position="873"/>
    </location>
</feature>
<accession>A0AAD9MVM3</accession>
<feature type="compositionally biased region" description="Basic and acidic residues" evidence="1">
    <location>
        <begin position="941"/>
        <end position="964"/>
    </location>
</feature>
<organism evidence="2 3">
    <name type="scientific">Paralvinella palmiformis</name>
    <dbReference type="NCBI Taxonomy" id="53620"/>
    <lineage>
        <taxon>Eukaryota</taxon>
        <taxon>Metazoa</taxon>
        <taxon>Spiralia</taxon>
        <taxon>Lophotrochozoa</taxon>
        <taxon>Annelida</taxon>
        <taxon>Polychaeta</taxon>
        <taxon>Sedentaria</taxon>
        <taxon>Canalipalpata</taxon>
        <taxon>Terebellida</taxon>
        <taxon>Terebelliformia</taxon>
        <taxon>Alvinellidae</taxon>
        <taxon>Paralvinella</taxon>
    </lineage>
</organism>
<dbReference type="PANTHER" id="PTHR15375:SF26">
    <property type="entry name" value="PROTEIN CHIFFON"/>
    <property type="match status" value="1"/>
</dbReference>
<feature type="compositionally biased region" description="Polar residues" evidence="1">
    <location>
        <begin position="1145"/>
        <end position="1164"/>
    </location>
</feature>
<feature type="compositionally biased region" description="Basic and acidic residues" evidence="1">
    <location>
        <begin position="520"/>
        <end position="536"/>
    </location>
</feature>
<feature type="compositionally biased region" description="Polar residues" evidence="1">
    <location>
        <begin position="1190"/>
        <end position="1201"/>
    </location>
</feature>
<feature type="compositionally biased region" description="Basic and acidic residues" evidence="1">
    <location>
        <begin position="1048"/>
        <end position="1069"/>
    </location>
</feature>
<proteinExistence type="predicted"/>
<feature type="region of interest" description="Disordered" evidence="1">
    <location>
        <begin position="433"/>
        <end position="459"/>
    </location>
</feature>
<feature type="compositionally biased region" description="Basic and acidic residues" evidence="1">
    <location>
        <begin position="994"/>
        <end position="1036"/>
    </location>
</feature>
<feature type="compositionally biased region" description="Polar residues" evidence="1">
    <location>
        <begin position="1117"/>
        <end position="1128"/>
    </location>
</feature>
<dbReference type="GO" id="GO:0043539">
    <property type="term" value="F:protein serine/threonine kinase activator activity"/>
    <property type="evidence" value="ECO:0007669"/>
    <property type="project" value="TreeGrafter"/>
</dbReference>
<protein>
    <submittedName>
        <fullName evidence="2">Uncharacterized protein</fullName>
    </submittedName>
</protein>
<dbReference type="Proteomes" id="UP001208570">
    <property type="component" value="Unassembled WGS sequence"/>
</dbReference>
<evidence type="ECO:0000256" key="1">
    <source>
        <dbReference type="SAM" id="MobiDB-lite"/>
    </source>
</evidence>
<feature type="compositionally biased region" description="Polar residues" evidence="1">
    <location>
        <begin position="1723"/>
        <end position="1735"/>
    </location>
</feature>
<feature type="compositionally biased region" description="Low complexity" evidence="1">
    <location>
        <begin position="901"/>
        <end position="913"/>
    </location>
</feature>
<feature type="compositionally biased region" description="Basic and acidic residues" evidence="1">
    <location>
        <begin position="877"/>
        <end position="893"/>
    </location>
</feature>
<keyword evidence="3" id="KW-1185">Reference proteome</keyword>
<dbReference type="InterPro" id="IPR051590">
    <property type="entry name" value="Replication_Regulatory_Kinase"/>
</dbReference>
<dbReference type="PANTHER" id="PTHR15375">
    <property type="entry name" value="ACTIVATOR OF S-PHASE KINASE-RELATED"/>
    <property type="match status" value="1"/>
</dbReference>
<evidence type="ECO:0000313" key="3">
    <source>
        <dbReference type="Proteomes" id="UP001208570"/>
    </source>
</evidence>
<feature type="compositionally biased region" description="Polar residues" evidence="1">
    <location>
        <begin position="92"/>
        <end position="101"/>
    </location>
</feature>
<name>A0AAD9MVM3_9ANNE</name>
<feature type="region of interest" description="Disordered" evidence="1">
    <location>
        <begin position="86"/>
        <end position="123"/>
    </location>
</feature>
<feature type="compositionally biased region" description="Polar residues" evidence="1">
    <location>
        <begin position="1225"/>
        <end position="1250"/>
    </location>
</feature>
<feature type="region of interest" description="Disordered" evidence="1">
    <location>
        <begin position="148"/>
        <end position="175"/>
    </location>
</feature>
<comment type="caution">
    <text evidence="2">The sequence shown here is derived from an EMBL/GenBank/DDBJ whole genome shotgun (WGS) entry which is preliminary data.</text>
</comment>
<sequence length="1735" mass="193146">MKINPADKKVKSRVKKANDGPASVAHRPLRGRNIFLHLLGCRGADKFEENLRLLGASIEKCFSKEVNVLITSQGAAKDYERTRTKTVAASGASPTTPSPFNLASIKSVDSPQPESPGDVTCKKPVTNKRPINCSESYKEAQKYVHREIEKIPVSDRDRGQERKNSKGSGSKHKVKRLQGSFIKFEALNRQFRPVTKSFSDFPCVNTTTPFGTCPFDQPKKGHGSLPVELGTERAEREEHNKDGDEDIGNAELRELDDFANTAELGSPPDEVVGQTRYGSKVKNHTCKTDAKNRSTSKKLDKLVEPSKSYTKVELRQIMKDKVKAELKCGYCETCEVKYKDIDKMADNSAPESEGGDICDLDDFIINDFEREMSGEDGDPLIRAQGHAFLDFLEDLASELVGDTRTDTGPTTGEVSRAFFADAYTGTNVCKAAGGENSSVSSPVAAPSRPRRRCRSSHTSLRQTLSAISGLLTQASSSETVAASSSQRTTSKRSSFCANNLASEASHGRLDRGSKSFGRTVKNEESVEQASKTKTDDVPALPKCYKNISTCEVKLILVNNPNVILDMPRTAKVSANNILCRRTGLAETGDSIRHSPRLVNLRSRINFEGDAPVSCHLGGGMKRSLSTEHNQKTISNEFCNNDDQLTERCEESCEDCSSPISKNNSSLYLTPPRQEEVDDSSLSPWNRCPAPDTMVLSPRIVITPLRETRISQLLAKNTQNTTAVISDDTPTKSPVVQNRSILRKPGVKSPLKKVIFSEDPITADRFKSLSVDEMDNEVYLDSITKLVSDSSPNTRQRKLTKHQERNPVSSSDVDRKHLELVEAVSTPKKMPGGCSPQKLSKTKSPQKMADEISSGKFIRKLTFRQSPRSITGRQSPRKMADRLSPRKITDKHSPETLINTQSSRKLTSKTSPSKTTDKQSPQKMTDKQSPQKMTDKQSPQKMTDKQLPRKMTDKLSPRKMTDKQSPRKMNVKQSPRKMTDKQSPRKMAVKQSPRKMTDKQSPRKMTDKQLPRKMTDKLSPRKMTDKQSPRKMTDKLSPRKMTGKQSPRKMTDKLSPRKMTDKQSPRKMTDKQSPSKFIKRWSPWKRTDRQSPQKWIGRQSSQKITNNKHMTERESHINRQSSRKMTGGQSLEKIGTRQSPRKMTDRQSTQKPVDKQSLTKFTNTELPRKLISKLSPRKLIDRQSPRKTSEKQSSQKLTTEQSSQKEMKKNNTHQSLGKVADKQSRADLTSEQSANNDPSGHSLLKTSTNSRSAERWGDGARIARKLEVDAGRDSSESYIPSAVEYSNVLSYIQEWSISDDLDVGDLSMIGDVRHDCTGTSEMIPASDNSTDCQQMAITLPPISVQFMERFSPSQDADNIVSSPIFIPHYNSPYKDSDKSDGWDSQVESFLNQFDETKSPSVGGNSLCASMPGMLVVGDSKRSPLCELERLSGGVKEGNASPEMGRQLFARTRIGKRSLDCKIRSPHPLKRSPLGEPVCCSTPSRAGRLVDENSDCKVMLKKQTSETSRDVNIRGNRSRGVHLNRLQNKTQCSTVCRSSHLPGHRLHNKFDYWQLSKRFRTSNHIMVPKLISGGKSKSLPCVETAKESISNPSARSHQSLGADESCYSFSSPEKIPSDKTRSSSSVAASRRCGLWLESSQNLGHAVPSSETESTDFSYQSQHIVPKLTPAKKEALIASKTKSILDNSLYTSDVTMAKSTNSPAKLSAKRPMTTRHNSPNKRHCAQSVSKRNSQMNDV</sequence>
<feature type="compositionally biased region" description="Polar residues" evidence="1">
    <location>
        <begin position="920"/>
        <end position="940"/>
    </location>
</feature>
<feature type="compositionally biased region" description="Basic and acidic residues" evidence="1">
    <location>
        <begin position="148"/>
        <end position="164"/>
    </location>
</feature>
<feature type="region of interest" description="Disordered" evidence="1">
    <location>
        <begin position="506"/>
        <end position="538"/>
    </location>
</feature>